<dbReference type="GO" id="GO:0032993">
    <property type="term" value="C:protein-DNA complex"/>
    <property type="evidence" value="ECO:0007669"/>
    <property type="project" value="TreeGrafter"/>
</dbReference>
<evidence type="ECO:0000313" key="13">
    <source>
        <dbReference type="Proteomes" id="UP000478483"/>
    </source>
</evidence>
<evidence type="ECO:0000313" key="11">
    <source>
        <dbReference type="Proteomes" id="UP000283586"/>
    </source>
</evidence>
<evidence type="ECO:0000259" key="5">
    <source>
        <dbReference type="PROSITE" id="PS50931"/>
    </source>
</evidence>
<comment type="similarity">
    <text evidence="1">Belongs to the LysR transcriptional regulatory family.</text>
</comment>
<evidence type="ECO:0000313" key="9">
    <source>
        <dbReference type="EMBL" id="RHN09238.1"/>
    </source>
</evidence>
<evidence type="ECO:0000256" key="3">
    <source>
        <dbReference type="ARBA" id="ARBA00023125"/>
    </source>
</evidence>
<dbReference type="PRINTS" id="PR00039">
    <property type="entry name" value="HTHLYSR"/>
</dbReference>
<evidence type="ECO:0000256" key="4">
    <source>
        <dbReference type="ARBA" id="ARBA00023163"/>
    </source>
</evidence>
<evidence type="ECO:0000256" key="1">
    <source>
        <dbReference type="ARBA" id="ARBA00009437"/>
    </source>
</evidence>
<dbReference type="Gene3D" id="1.10.10.10">
    <property type="entry name" value="Winged helix-like DNA-binding domain superfamily/Winged helix DNA-binding domain"/>
    <property type="match status" value="1"/>
</dbReference>
<evidence type="ECO:0000313" key="8">
    <source>
        <dbReference type="EMBL" id="RHG30055.1"/>
    </source>
</evidence>
<dbReference type="Gene3D" id="3.40.190.10">
    <property type="entry name" value="Periplasmic binding protein-like II"/>
    <property type="match status" value="2"/>
</dbReference>
<dbReference type="PaxDb" id="166486-ERS852572_01631"/>
<reference evidence="6 10" key="1">
    <citation type="submission" date="2015-09" db="EMBL/GenBank/DDBJ databases">
        <authorList>
            <consortium name="Pathogen Informatics"/>
        </authorList>
    </citation>
    <scope>NUCLEOTIDE SEQUENCE [LARGE SCALE GENOMIC DNA]</scope>
    <source>
        <strain evidence="6 10">2789STDY5834960</strain>
    </source>
</reference>
<dbReference type="InterPro" id="IPR036390">
    <property type="entry name" value="WH_DNA-bd_sf"/>
</dbReference>
<reference evidence="11 12" key="2">
    <citation type="submission" date="2018-08" db="EMBL/GenBank/DDBJ databases">
        <title>A genome reference for cultivated species of the human gut microbiota.</title>
        <authorList>
            <person name="Zou Y."/>
            <person name="Xue W."/>
            <person name="Luo G."/>
        </authorList>
    </citation>
    <scope>NUCLEOTIDE SEQUENCE [LARGE SCALE GENOMIC DNA]</scope>
    <source>
        <strain evidence="9 11">AF31-21AC</strain>
        <strain evidence="8 12">AM22-21LB</strain>
    </source>
</reference>
<dbReference type="EMBL" id="QRQN01000007">
    <property type="protein sequence ID" value="RHN09238.1"/>
    <property type="molecule type" value="Genomic_DNA"/>
</dbReference>
<dbReference type="EMBL" id="WNAJ01000011">
    <property type="protein sequence ID" value="MTR85516.1"/>
    <property type="molecule type" value="Genomic_DNA"/>
</dbReference>
<dbReference type="RefSeq" id="WP_015521957.1">
    <property type="nucleotide sequence ID" value="NZ_CABIYH010000011.1"/>
</dbReference>
<evidence type="ECO:0000313" key="6">
    <source>
        <dbReference type="EMBL" id="CUN03937.1"/>
    </source>
</evidence>
<keyword evidence="4" id="KW-0804">Transcription</keyword>
<dbReference type="Proteomes" id="UP000284051">
    <property type="component" value="Unassembled WGS sequence"/>
</dbReference>
<dbReference type="EMBL" id="CYXZ01000011">
    <property type="protein sequence ID" value="CUN03937.1"/>
    <property type="molecule type" value="Genomic_DNA"/>
</dbReference>
<dbReference type="AlphaFoldDB" id="A0A173TPJ7"/>
<dbReference type="FunFam" id="1.10.10.10:FF:000001">
    <property type="entry name" value="LysR family transcriptional regulator"/>
    <property type="match status" value="1"/>
</dbReference>
<gene>
    <name evidence="6" type="primary">cysB</name>
    <name evidence="8" type="ORF">DW264_04550</name>
    <name evidence="9" type="ORF">DWZ31_07305</name>
    <name evidence="6" type="ORF">ERS852572_01631</name>
    <name evidence="7" type="ORF">GMD50_10660</name>
</gene>
<protein>
    <submittedName>
        <fullName evidence="6">Cys regulon transcriptional activator</fullName>
    </submittedName>
    <submittedName>
        <fullName evidence="7">LysR family transcriptional regulator</fullName>
    </submittedName>
</protein>
<keyword evidence="2" id="KW-0805">Transcription regulation</keyword>
<dbReference type="Proteomes" id="UP000283586">
    <property type="component" value="Unassembled WGS sequence"/>
</dbReference>
<dbReference type="STRING" id="166486.ERS852572_01631"/>
<feature type="domain" description="HTH lysR-type" evidence="5">
    <location>
        <begin position="1"/>
        <end position="58"/>
    </location>
</feature>
<evidence type="ECO:0000313" key="12">
    <source>
        <dbReference type="Proteomes" id="UP000284051"/>
    </source>
</evidence>
<dbReference type="InterPro" id="IPR000847">
    <property type="entry name" value="LysR_HTH_N"/>
</dbReference>
<organism evidence="6 10">
    <name type="scientific">Roseburia intestinalis</name>
    <dbReference type="NCBI Taxonomy" id="166486"/>
    <lineage>
        <taxon>Bacteria</taxon>
        <taxon>Bacillati</taxon>
        <taxon>Bacillota</taxon>
        <taxon>Clostridia</taxon>
        <taxon>Lachnospirales</taxon>
        <taxon>Lachnospiraceae</taxon>
        <taxon>Roseburia</taxon>
    </lineage>
</organism>
<dbReference type="EMBL" id="QRID01000003">
    <property type="protein sequence ID" value="RHG30055.1"/>
    <property type="molecule type" value="Genomic_DNA"/>
</dbReference>
<name>A0A173TPJ7_9FIRM</name>
<dbReference type="Pfam" id="PF00126">
    <property type="entry name" value="HTH_1"/>
    <property type="match status" value="1"/>
</dbReference>
<evidence type="ECO:0000256" key="2">
    <source>
        <dbReference type="ARBA" id="ARBA00023015"/>
    </source>
</evidence>
<dbReference type="InterPro" id="IPR036388">
    <property type="entry name" value="WH-like_DNA-bd_sf"/>
</dbReference>
<dbReference type="SUPFAM" id="SSF53850">
    <property type="entry name" value="Periplasmic binding protein-like II"/>
    <property type="match status" value="1"/>
</dbReference>
<dbReference type="Pfam" id="PF03466">
    <property type="entry name" value="LysR_substrate"/>
    <property type="match status" value="1"/>
</dbReference>
<dbReference type="PROSITE" id="PS50931">
    <property type="entry name" value="HTH_LYSR"/>
    <property type="match status" value="1"/>
</dbReference>
<accession>A0A173TPJ7</accession>
<evidence type="ECO:0000313" key="10">
    <source>
        <dbReference type="Proteomes" id="UP000095350"/>
    </source>
</evidence>
<dbReference type="PANTHER" id="PTHR30346:SF0">
    <property type="entry name" value="HCA OPERON TRANSCRIPTIONAL ACTIVATOR HCAR"/>
    <property type="match status" value="1"/>
</dbReference>
<evidence type="ECO:0000313" key="7">
    <source>
        <dbReference type="EMBL" id="MTR85516.1"/>
    </source>
</evidence>
<dbReference type="GO" id="GO:0003700">
    <property type="term" value="F:DNA-binding transcription factor activity"/>
    <property type="evidence" value="ECO:0007669"/>
    <property type="project" value="InterPro"/>
</dbReference>
<dbReference type="SUPFAM" id="SSF46785">
    <property type="entry name" value="Winged helix' DNA-binding domain"/>
    <property type="match status" value="1"/>
</dbReference>
<dbReference type="Proteomes" id="UP000095350">
    <property type="component" value="Unassembled WGS sequence"/>
</dbReference>
<dbReference type="PANTHER" id="PTHR30346">
    <property type="entry name" value="TRANSCRIPTIONAL DUAL REGULATOR HCAR-RELATED"/>
    <property type="match status" value="1"/>
</dbReference>
<dbReference type="Proteomes" id="UP000478483">
    <property type="component" value="Unassembled WGS sequence"/>
</dbReference>
<proteinExistence type="inferred from homology"/>
<keyword evidence="3" id="KW-0238">DNA-binding</keyword>
<dbReference type="InterPro" id="IPR005119">
    <property type="entry name" value="LysR_subst-bd"/>
</dbReference>
<dbReference type="GO" id="GO:0003677">
    <property type="term" value="F:DNA binding"/>
    <property type="evidence" value="ECO:0007669"/>
    <property type="project" value="UniProtKB-KW"/>
</dbReference>
<sequence>MTLQQLKYALTIADCGSMNEAAKTLFLSQPSLSETIRELETEIGFELFVRSNRGILVTPEGEEFLGYARQVTEQFTLLTSRYIDKQVKEKFSVSMQHYTFAVKAFVETVKQAGMEQYEFAVHETTTYDVLENVKNFRSEIGVLYLNDFNEKVMNKIIREHGLEFIELFSCDTYVYLWSGHPLAKQEVISMEELDAYPCLSFDQGEHHSLYLAEEMKSTYDYKRLIKANDRATLLNLMIGLNAYTLCSGIICEELNGSDYMAIPLKETEKMRIGYVKRKGAKVSHIGEIYIEELKKYRENVM</sequence>
<dbReference type="CDD" id="cd05466">
    <property type="entry name" value="PBP2_LTTR_substrate"/>
    <property type="match status" value="1"/>
</dbReference>
<dbReference type="OrthoDB" id="9803714at2"/>
<reference evidence="7 13" key="3">
    <citation type="journal article" date="2019" name="Nat. Med.">
        <title>A library of human gut bacterial isolates paired with longitudinal multiomics data enables mechanistic microbiome research.</title>
        <authorList>
            <person name="Poyet M."/>
            <person name="Groussin M."/>
            <person name="Gibbons S.M."/>
            <person name="Avila-Pacheco J."/>
            <person name="Jiang X."/>
            <person name="Kearney S.M."/>
            <person name="Perrotta A.R."/>
            <person name="Berdy B."/>
            <person name="Zhao S."/>
            <person name="Lieberman T.D."/>
            <person name="Swanson P.K."/>
            <person name="Smith M."/>
            <person name="Roesemann S."/>
            <person name="Alexander J.E."/>
            <person name="Rich S.A."/>
            <person name="Livny J."/>
            <person name="Vlamakis H."/>
            <person name="Clish C."/>
            <person name="Bullock K."/>
            <person name="Deik A."/>
            <person name="Scott J."/>
            <person name="Pierce K.A."/>
            <person name="Xavier R.J."/>
            <person name="Alm E.J."/>
        </authorList>
    </citation>
    <scope>NUCLEOTIDE SEQUENCE [LARGE SCALE GENOMIC DNA]</scope>
    <source>
        <strain evidence="7 13">BIOML-A1</strain>
    </source>
</reference>